<comment type="caution">
    <text evidence="1">The sequence shown here is derived from an EMBL/GenBank/DDBJ whole genome shotgun (WGS) entry which is preliminary data.</text>
</comment>
<protein>
    <submittedName>
        <fullName evidence="1">Spc97/Spc98 family protein</fullName>
    </submittedName>
</protein>
<accession>A0A6L5Y889</accession>
<evidence type="ECO:0000313" key="1">
    <source>
        <dbReference type="EMBL" id="MST54500.1"/>
    </source>
</evidence>
<dbReference type="RefSeq" id="WP_154527643.1">
    <property type="nucleotide sequence ID" value="NZ_VUNH01000001.1"/>
</dbReference>
<dbReference type="EMBL" id="VUNH01000001">
    <property type="protein sequence ID" value="MST54500.1"/>
    <property type="molecule type" value="Genomic_DNA"/>
</dbReference>
<name>A0A6L5Y889_9BACT</name>
<sequence>MSFALTKENAVIFGQRVNAVVRGYIEVQNSIFKFSFLKALGLKRVDPAAAAAKAGALRTEAQSMLDEVRELKLEAGDPLHEFFMTMRPYLRSLQTAMTFFIEFCGSMTAAQADKRSRYWKERYKKDLEELQQKETDYLAIGNELNQRWKKIAEKQ</sequence>
<evidence type="ECO:0000313" key="2">
    <source>
        <dbReference type="Proteomes" id="UP000473699"/>
    </source>
</evidence>
<dbReference type="Proteomes" id="UP000473699">
    <property type="component" value="Unassembled WGS sequence"/>
</dbReference>
<gene>
    <name evidence="1" type="ORF">FYJ74_00310</name>
</gene>
<keyword evidence="2" id="KW-1185">Reference proteome</keyword>
<reference evidence="1 2" key="1">
    <citation type="submission" date="2019-08" db="EMBL/GenBank/DDBJ databases">
        <title>In-depth cultivation of the pig gut microbiome towards novel bacterial diversity and tailored functional studies.</title>
        <authorList>
            <person name="Wylensek D."/>
            <person name="Hitch T.C.A."/>
            <person name="Clavel T."/>
        </authorList>
    </citation>
    <scope>NUCLEOTIDE SEQUENCE [LARGE SCALE GENOMIC DNA]</scope>
    <source>
        <strain evidence="1 2">SM-530-WT-4B</strain>
    </source>
</reference>
<dbReference type="AlphaFoldDB" id="A0A6L5Y889"/>
<organism evidence="1 2">
    <name type="scientific">Pyramidobacter porci</name>
    <dbReference type="NCBI Taxonomy" id="2605789"/>
    <lineage>
        <taxon>Bacteria</taxon>
        <taxon>Thermotogati</taxon>
        <taxon>Synergistota</taxon>
        <taxon>Synergistia</taxon>
        <taxon>Synergistales</taxon>
        <taxon>Dethiosulfovibrionaceae</taxon>
        <taxon>Pyramidobacter</taxon>
    </lineage>
</organism>
<proteinExistence type="predicted"/>